<sequence length="66" mass="7163">MTAYREYRKSAVSLVVTVGWCVLRVASDVSSIVPPPTGAAGAFEPPRCCSLALPAPLEAPECLWWW</sequence>
<reference evidence="1" key="1">
    <citation type="submission" date="2018-01" db="EMBL/GenBank/DDBJ databases">
        <title>An insight into the sialome of Amazonian anophelines.</title>
        <authorList>
            <person name="Ribeiro J.M."/>
            <person name="Scarpassa V."/>
            <person name="Calvo E."/>
        </authorList>
    </citation>
    <scope>NUCLEOTIDE SEQUENCE</scope>
    <source>
        <tissue evidence="1">Salivary glands</tissue>
    </source>
</reference>
<evidence type="ECO:0000313" key="1">
    <source>
        <dbReference type="EMBL" id="MBW49112.1"/>
    </source>
</evidence>
<name>A0A2M4B7X9_9DIPT</name>
<protein>
    <submittedName>
        <fullName evidence="1">Putative secreted protein</fullName>
    </submittedName>
</protein>
<accession>A0A2M4B7X9</accession>
<dbReference type="EMBL" id="GGFK01015791">
    <property type="protein sequence ID" value="MBW49112.1"/>
    <property type="molecule type" value="Transcribed_RNA"/>
</dbReference>
<proteinExistence type="predicted"/>
<dbReference type="AlphaFoldDB" id="A0A2M4B7X9"/>
<organism evidence="1">
    <name type="scientific">Anopheles triannulatus</name>
    <dbReference type="NCBI Taxonomy" id="58253"/>
    <lineage>
        <taxon>Eukaryota</taxon>
        <taxon>Metazoa</taxon>
        <taxon>Ecdysozoa</taxon>
        <taxon>Arthropoda</taxon>
        <taxon>Hexapoda</taxon>
        <taxon>Insecta</taxon>
        <taxon>Pterygota</taxon>
        <taxon>Neoptera</taxon>
        <taxon>Endopterygota</taxon>
        <taxon>Diptera</taxon>
        <taxon>Nematocera</taxon>
        <taxon>Culicoidea</taxon>
        <taxon>Culicidae</taxon>
        <taxon>Anophelinae</taxon>
        <taxon>Anopheles</taxon>
    </lineage>
</organism>